<dbReference type="OrthoDB" id="422736at2759"/>
<dbReference type="AlphaFoldDB" id="A0A1U7LTI2"/>
<evidence type="ECO:0000313" key="2">
    <source>
        <dbReference type="EMBL" id="OLL25893.1"/>
    </source>
</evidence>
<dbReference type="EMBL" id="LXFE01000288">
    <property type="protein sequence ID" value="OLL25893.1"/>
    <property type="molecule type" value="Genomic_DNA"/>
</dbReference>
<proteinExistence type="predicted"/>
<dbReference type="PANTHER" id="PTHR36587">
    <property type="entry name" value="EXPRESSION SITE-ASSOCIATED GENE 3 (ESAG3)-LIKE PROTEIN"/>
    <property type="match status" value="1"/>
</dbReference>
<name>A0A1U7LTI2_NEOID</name>
<organism evidence="2 3">
    <name type="scientific">Neolecta irregularis (strain DAH-3)</name>
    <dbReference type="NCBI Taxonomy" id="1198029"/>
    <lineage>
        <taxon>Eukaryota</taxon>
        <taxon>Fungi</taxon>
        <taxon>Dikarya</taxon>
        <taxon>Ascomycota</taxon>
        <taxon>Taphrinomycotina</taxon>
        <taxon>Neolectales</taxon>
        <taxon>Neolectaceae</taxon>
        <taxon>Neolecta</taxon>
    </lineage>
</organism>
<dbReference type="Pfam" id="PF25342">
    <property type="entry name" value="GT_PLOD"/>
    <property type="match status" value="1"/>
</dbReference>
<keyword evidence="3" id="KW-1185">Reference proteome</keyword>
<reference evidence="2 3" key="1">
    <citation type="submission" date="2016-04" db="EMBL/GenBank/DDBJ databases">
        <title>Evolutionary innovation and constraint leading to complex multicellularity in the Ascomycota.</title>
        <authorList>
            <person name="Cisse O."/>
            <person name="Nguyen A."/>
            <person name="Hewitt D.A."/>
            <person name="Jedd G."/>
            <person name="Stajich J.E."/>
        </authorList>
    </citation>
    <scope>NUCLEOTIDE SEQUENCE [LARGE SCALE GENOMIC DNA]</scope>
    <source>
        <strain evidence="2 3">DAH-3</strain>
    </source>
</reference>
<evidence type="ECO:0000259" key="1">
    <source>
        <dbReference type="Pfam" id="PF25342"/>
    </source>
</evidence>
<sequence length="360" mass="41423">MIRMFLHPSRVLPVLILLALVWSCSMLIRISSRSGLPLALTYPPASRPRFHLLIPISSPNLAFCRCLKTALINGYSPVLINWMQDSGSEIKNKLAKITGVGNYISKHIENDSDLILTTDGFDVWFQQSFEVVIEYYYSKPDRQIVFGSDKLCYPYIEGPMCDEVPKSPMPSDVYGSNLDTDHIYTRPRWLNAGVILGTRKYLNPLYQEALRKKIDMEKADQKVFTELYHSGKWGINLDFWSELTFSLGWSVHEAVQMPDYYYSVRSEDVVLGRLKIPRRPLVWSLLTGTCPPIVHFPGDSREKFYTMWYPSWVGKFDKKITEQIAQQKISTDDGKFVTFESICGQIERDTWAADQLRDSS</sequence>
<gene>
    <name evidence="2" type="ORF">NEOLI_002201</name>
</gene>
<dbReference type="Proteomes" id="UP000186594">
    <property type="component" value="Unassembled WGS sequence"/>
</dbReference>
<accession>A0A1U7LTI2</accession>
<dbReference type="CDD" id="cd22997">
    <property type="entry name" value="GT_LH"/>
    <property type="match status" value="1"/>
</dbReference>
<protein>
    <recommendedName>
        <fullName evidence="1">PLOD1-3-like GT domain-containing protein</fullName>
    </recommendedName>
</protein>
<dbReference type="InterPro" id="IPR057589">
    <property type="entry name" value="GT_PLOD"/>
</dbReference>
<comment type="caution">
    <text evidence="2">The sequence shown here is derived from an EMBL/GenBank/DDBJ whole genome shotgun (WGS) entry which is preliminary data.</text>
</comment>
<dbReference type="PANTHER" id="PTHR36587:SF2">
    <property type="entry name" value="EXPRESSION SITE-ASSOCIATED GENE 3 (ESAG3)-LIKE PROTEIN"/>
    <property type="match status" value="1"/>
</dbReference>
<feature type="domain" description="PLOD1-3-like GT" evidence="1">
    <location>
        <begin position="96"/>
        <end position="155"/>
    </location>
</feature>
<evidence type="ECO:0000313" key="3">
    <source>
        <dbReference type="Proteomes" id="UP000186594"/>
    </source>
</evidence>